<evidence type="ECO:0000313" key="1">
    <source>
        <dbReference type="EMBL" id="KAK8068442.1"/>
    </source>
</evidence>
<name>A0ABR1VB53_9PEZI</name>
<reference evidence="1 2" key="1">
    <citation type="submission" date="2023-01" db="EMBL/GenBank/DDBJ databases">
        <title>Analysis of 21 Apiospora genomes using comparative genomics revels a genus with tremendous synthesis potential of carbohydrate active enzymes and secondary metabolites.</title>
        <authorList>
            <person name="Sorensen T."/>
        </authorList>
    </citation>
    <scope>NUCLEOTIDE SEQUENCE [LARGE SCALE GENOMIC DNA]</scope>
    <source>
        <strain evidence="1 2">CBS 83171</strain>
    </source>
</reference>
<accession>A0ABR1VB53</accession>
<organism evidence="1 2">
    <name type="scientific">Apiospora saccharicola</name>
    <dbReference type="NCBI Taxonomy" id="335842"/>
    <lineage>
        <taxon>Eukaryota</taxon>
        <taxon>Fungi</taxon>
        <taxon>Dikarya</taxon>
        <taxon>Ascomycota</taxon>
        <taxon>Pezizomycotina</taxon>
        <taxon>Sordariomycetes</taxon>
        <taxon>Xylariomycetidae</taxon>
        <taxon>Amphisphaeriales</taxon>
        <taxon>Apiosporaceae</taxon>
        <taxon>Apiospora</taxon>
    </lineage>
</organism>
<dbReference type="Pfam" id="PF06101">
    <property type="entry name" value="Vps62"/>
    <property type="match status" value="1"/>
</dbReference>
<dbReference type="InterPro" id="IPR009291">
    <property type="entry name" value="Vps62"/>
</dbReference>
<proteinExistence type="predicted"/>
<keyword evidence="2" id="KW-1185">Reference proteome</keyword>
<dbReference type="PANTHER" id="PTHR48219">
    <property type="entry name" value="VACUOLAR PROTEIN SORTING-ASSOCIATED PROTEIN 62-RELATED"/>
    <property type="match status" value="1"/>
</dbReference>
<gene>
    <name evidence="1" type="ORF">PG996_007554</name>
</gene>
<dbReference type="EMBL" id="JAQQWM010000004">
    <property type="protein sequence ID" value="KAK8068442.1"/>
    <property type="molecule type" value="Genomic_DNA"/>
</dbReference>
<protein>
    <recommendedName>
        <fullName evidence="3">DUF946 domain-containing protein</fullName>
    </recommendedName>
</protein>
<sequence length="397" mass="43889">MSNATMDYEDLRVTMTSSYDWKYNDTDTGCKYAVTFYHPKSQGDLRPLGSIVLDNYNSAQGKRATLLVGTNPEKSASPPVKAPTSFTWVWDDKGTGGKHAGTIWKPVARAGYVAMGHVVTNNYQQPSTDVVWCLRADLDDTRSGGKYNCSCWAVYPAPNNTKGSEDLPVLTDTFYAHRGYDAPAYNLAKTLKLRLTKQYKSFDQVRPTMTEFMTPGEQFNRMLQCSVKLPFVAFFPPTDEKCLRGIGNPFCTLSRYASWTVEGAWKNHSHTPFEHEASITTGVTQEKSSTLEHSAGITATASGGMGCVNFSVSLNYQFTSSNTVTYGQYQEETIKKKIAVPGGRGMAILSKMVEMECDRPDGSSVRTTFPTKNDVTIIDMVVDQGKDSEKQHGTANK</sequence>
<comment type="caution">
    <text evidence="1">The sequence shown here is derived from an EMBL/GenBank/DDBJ whole genome shotgun (WGS) entry which is preliminary data.</text>
</comment>
<dbReference type="PANTHER" id="PTHR48219:SF2">
    <property type="entry name" value="VACUOLAR PROTEIN SORTING-ASSOCIATED PROTEIN 62"/>
    <property type="match status" value="1"/>
</dbReference>
<evidence type="ECO:0000313" key="2">
    <source>
        <dbReference type="Proteomes" id="UP001446871"/>
    </source>
</evidence>
<dbReference type="Proteomes" id="UP001446871">
    <property type="component" value="Unassembled WGS sequence"/>
</dbReference>
<evidence type="ECO:0008006" key="3">
    <source>
        <dbReference type="Google" id="ProtNLM"/>
    </source>
</evidence>